<protein>
    <submittedName>
        <fullName evidence="1">Uncharacterized protein</fullName>
    </submittedName>
</protein>
<comment type="caution">
    <text evidence="1">The sequence shown here is derived from an EMBL/GenBank/DDBJ whole genome shotgun (WGS) entry which is preliminary data.</text>
</comment>
<name>A0A2S8FVY3_9BACT</name>
<accession>A0A2S8FVY3</accession>
<evidence type="ECO:0000313" key="1">
    <source>
        <dbReference type="EMBL" id="PQO36339.1"/>
    </source>
</evidence>
<dbReference type="EMBL" id="PUHY01000006">
    <property type="protein sequence ID" value="PQO36339.1"/>
    <property type="molecule type" value="Genomic_DNA"/>
</dbReference>
<reference evidence="1 2" key="1">
    <citation type="submission" date="2018-02" db="EMBL/GenBank/DDBJ databases">
        <title>Comparative genomes isolates from brazilian mangrove.</title>
        <authorList>
            <person name="Araujo J.E."/>
            <person name="Taketani R.G."/>
            <person name="Silva M.C.P."/>
            <person name="Loureco M.V."/>
            <person name="Andreote F.D."/>
        </authorList>
    </citation>
    <scope>NUCLEOTIDE SEQUENCE [LARGE SCALE GENOMIC DNA]</scope>
    <source>
        <strain evidence="1 2">Hex-1 MGV</strain>
    </source>
</reference>
<dbReference type="AlphaFoldDB" id="A0A2S8FVY3"/>
<sequence length="93" mass="10951">MKIYVYARHVRDDSGEICENKHDINSDNSVLWADEDEDTLIEMALERLAERRDDGTDEFDWQCCRSVLVYLDGPEIQFDDETGTYLPITDWDE</sequence>
<dbReference type="Proteomes" id="UP000238322">
    <property type="component" value="Unassembled WGS sequence"/>
</dbReference>
<evidence type="ECO:0000313" key="2">
    <source>
        <dbReference type="Proteomes" id="UP000238322"/>
    </source>
</evidence>
<gene>
    <name evidence="1" type="ORF">C5Y83_10550</name>
</gene>
<proteinExistence type="predicted"/>
<dbReference type="RefSeq" id="WP_105329629.1">
    <property type="nucleotide sequence ID" value="NZ_PUHY01000006.1"/>
</dbReference>
<organism evidence="1 2">
    <name type="scientific">Blastopirellula marina</name>
    <dbReference type="NCBI Taxonomy" id="124"/>
    <lineage>
        <taxon>Bacteria</taxon>
        <taxon>Pseudomonadati</taxon>
        <taxon>Planctomycetota</taxon>
        <taxon>Planctomycetia</taxon>
        <taxon>Pirellulales</taxon>
        <taxon>Pirellulaceae</taxon>
        <taxon>Blastopirellula</taxon>
    </lineage>
</organism>